<feature type="compositionally biased region" description="Basic and acidic residues" evidence="1">
    <location>
        <begin position="76"/>
        <end position="85"/>
    </location>
</feature>
<feature type="region of interest" description="Disordered" evidence="1">
    <location>
        <begin position="76"/>
        <end position="122"/>
    </location>
</feature>
<accession>A0A564ZHQ3</accession>
<feature type="signal peptide" evidence="2">
    <location>
        <begin position="1"/>
        <end position="19"/>
    </location>
</feature>
<feature type="chain" id="PRO_5021771170" description="Lipoprotein" evidence="2">
    <location>
        <begin position="20"/>
        <end position="122"/>
    </location>
</feature>
<feature type="compositionally biased region" description="Polar residues" evidence="1">
    <location>
        <begin position="110"/>
        <end position="122"/>
    </location>
</feature>
<keyword evidence="4" id="KW-1185">Reference proteome</keyword>
<reference evidence="3 4" key="1">
    <citation type="submission" date="2019-07" db="EMBL/GenBank/DDBJ databases">
        <authorList>
            <person name="Cremers G."/>
        </authorList>
    </citation>
    <scope>NUCLEOTIDE SEQUENCE [LARGE SCALE GENOMIC DNA]</scope>
</reference>
<evidence type="ECO:0000256" key="2">
    <source>
        <dbReference type="SAM" id="SignalP"/>
    </source>
</evidence>
<organism evidence="3 4">
    <name type="scientific">Candidatus Methylomirabilis lanthanidiphila</name>
    <dbReference type="NCBI Taxonomy" id="2211376"/>
    <lineage>
        <taxon>Bacteria</taxon>
        <taxon>Candidatus Methylomirabilota</taxon>
        <taxon>Candidatus Methylomirabilia</taxon>
        <taxon>Candidatus Methylomirabilales</taxon>
        <taxon>Candidatus Methylomirabilaceae</taxon>
        <taxon>Candidatus Methylomirabilis</taxon>
    </lineage>
</organism>
<evidence type="ECO:0000313" key="3">
    <source>
        <dbReference type="EMBL" id="VUZ84693.1"/>
    </source>
</evidence>
<dbReference type="EMBL" id="CABIKM010000015">
    <property type="protein sequence ID" value="VUZ84693.1"/>
    <property type="molecule type" value="Genomic_DNA"/>
</dbReference>
<evidence type="ECO:0008006" key="5">
    <source>
        <dbReference type="Google" id="ProtNLM"/>
    </source>
</evidence>
<protein>
    <recommendedName>
        <fullName evidence="5">Lipoprotein</fullName>
    </recommendedName>
</protein>
<dbReference type="AlphaFoldDB" id="A0A564ZHQ3"/>
<dbReference type="Proteomes" id="UP000334340">
    <property type="component" value="Unassembled WGS sequence"/>
</dbReference>
<sequence length="122" mass="13380">MQRRLTFLFGCCLVLGACATATVDKQSVRATQTAPESTQVEVVRIPYDPALPYYVVTVEPLTFAAEQPMSGAVPARRDAAMDGDRGGGAFCQRDRRHRPTIRLLRGCPETSGQPSRTNSPRR</sequence>
<evidence type="ECO:0000256" key="1">
    <source>
        <dbReference type="SAM" id="MobiDB-lite"/>
    </source>
</evidence>
<keyword evidence="2" id="KW-0732">Signal</keyword>
<proteinExistence type="predicted"/>
<dbReference type="PROSITE" id="PS51257">
    <property type="entry name" value="PROKAR_LIPOPROTEIN"/>
    <property type="match status" value="1"/>
</dbReference>
<gene>
    <name evidence="3" type="ORF">MELA_01067</name>
</gene>
<name>A0A564ZHQ3_9BACT</name>
<evidence type="ECO:0000313" key="4">
    <source>
        <dbReference type="Proteomes" id="UP000334340"/>
    </source>
</evidence>